<keyword evidence="5" id="KW-0238">DNA-binding</keyword>
<dbReference type="SUPFAM" id="SSF46785">
    <property type="entry name" value="Winged helix' DNA-binding domain"/>
    <property type="match status" value="1"/>
</dbReference>
<reference evidence="8" key="1">
    <citation type="journal article" date="2014" name="Int. J. Syst. Evol. Microbiol.">
        <title>Complete genome sequence of Corynebacterium casei LMG S-19264T (=DSM 44701T), isolated from a smear-ripened cheese.</title>
        <authorList>
            <consortium name="US DOE Joint Genome Institute (JGI-PGF)"/>
            <person name="Walter F."/>
            <person name="Albersmeier A."/>
            <person name="Kalinowski J."/>
            <person name="Ruckert C."/>
        </authorList>
    </citation>
    <scope>NUCLEOTIDE SEQUENCE</scope>
    <source>
        <strain evidence="8">CGMCC 1.15762</strain>
    </source>
</reference>
<organism evidence="8 9">
    <name type="scientific">Salipiger pallidus</name>
    <dbReference type="NCBI Taxonomy" id="1775170"/>
    <lineage>
        <taxon>Bacteria</taxon>
        <taxon>Pseudomonadati</taxon>
        <taxon>Pseudomonadota</taxon>
        <taxon>Alphaproteobacteria</taxon>
        <taxon>Rhodobacterales</taxon>
        <taxon>Roseobacteraceae</taxon>
        <taxon>Salipiger</taxon>
    </lineage>
</organism>
<comment type="similarity">
    <text evidence="1">Belongs to the Fur family.</text>
</comment>
<dbReference type="GO" id="GO:0045892">
    <property type="term" value="P:negative regulation of DNA-templated transcription"/>
    <property type="evidence" value="ECO:0007669"/>
    <property type="project" value="TreeGrafter"/>
</dbReference>
<evidence type="ECO:0000256" key="7">
    <source>
        <dbReference type="PIRSR" id="PIRSR602481-1"/>
    </source>
</evidence>
<feature type="binding site" evidence="7">
    <location>
        <position position="114"/>
    </location>
    <ligand>
        <name>Zn(2+)</name>
        <dbReference type="ChEBI" id="CHEBI:29105"/>
    </ligand>
</feature>
<evidence type="ECO:0000256" key="5">
    <source>
        <dbReference type="ARBA" id="ARBA00023125"/>
    </source>
</evidence>
<feature type="binding site" evidence="7">
    <location>
        <position position="154"/>
    </location>
    <ligand>
        <name>Zn(2+)</name>
        <dbReference type="ChEBI" id="CHEBI:29105"/>
    </ligand>
</feature>
<dbReference type="Pfam" id="PF01475">
    <property type="entry name" value="FUR"/>
    <property type="match status" value="1"/>
</dbReference>
<dbReference type="GO" id="GO:0005829">
    <property type="term" value="C:cytosol"/>
    <property type="evidence" value="ECO:0007669"/>
    <property type="project" value="TreeGrafter"/>
</dbReference>
<dbReference type="Proteomes" id="UP000617145">
    <property type="component" value="Unassembled WGS sequence"/>
</dbReference>
<dbReference type="RefSeq" id="WP_188788730.1">
    <property type="nucleotide sequence ID" value="NZ_BMJV01000001.1"/>
</dbReference>
<dbReference type="Gene3D" id="1.10.10.10">
    <property type="entry name" value="Winged helix-like DNA-binding domain superfamily/Winged helix DNA-binding domain"/>
    <property type="match status" value="1"/>
</dbReference>
<feature type="binding site" evidence="7">
    <location>
        <position position="111"/>
    </location>
    <ligand>
        <name>Zn(2+)</name>
        <dbReference type="ChEBI" id="CHEBI:29105"/>
    </ligand>
</feature>
<keyword evidence="4" id="KW-0805">Transcription regulation</keyword>
<dbReference type="Gene3D" id="3.30.1490.190">
    <property type="match status" value="1"/>
</dbReference>
<dbReference type="PANTHER" id="PTHR33202">
    <property type="entry name" value="ZINC UPTAKE REGULATION PROTEIN"/>
    <property type="match status" value="1"/>
</dbReference>
<reference evidence="8" key="2">
    <citation type="submission" date="2020-09" db="EMBL/GenBank/DDBJ databases">
        <authorList>
            <person name="Sun Q."/>
            <person name="Zhou Y."/>
        </authorList>
    </citation>
    <scope>NUCLEOTIDE SEQUENCE</scope>
    <source>
        <strain evidence="8">CGMCC 1.15762</strain>
    </source>
</reference>
<dbReference type="InterPro" id="IPR043135">
    <property type="entry name" value="Fur_C"/>
</dbReference>
<protein>
    <submittedName>
        <fullName evidence="8">Fur family transcriptional regulator</fullName>
    </submittedName>
</protein>
<dbReference type="InterPro" id="IPR036388">
    <property type="entry name" value="WH-like_DNA-bd_sf"/>
</dbReference>
<keyword evidence="6" id="KW-0804">Transcription</keyword>
<gene>
    <name evidence="8" type="primary">zur</name>
    <name evidence="8" type="ORF">GCM10011415_06650</name>
</gene>
<dbReference type="AlphaFoldDB" id="A0A8J2ZH75"/>
<evidence type="ECO:0000256" key="2">
    <source>
        <dbReference type="ARBA" id="ARBA00022491"/>
    </source>
</evidence>
<keyword evidence="3 7" id="KW-0862">Zinc</keyword>
<feature type="binding site" evidence="7">
    <location>
        <position position="151"/>
    </location>
    <ligand>
        <name>Zn(2+)</name>
        <dbReference type="ChEBI" id="CHEBI:29105"/>
    </ligand>
</feature>
<dbReference type="GO" id="GO:0008270">
    <property type="term" value="F:zinc ion binding"/>
    <property type="evidence" value="ECO:0007669"/>
    <property type="project" value="TreeGrafter"/>
</dbReference>
<dbReference type="PANTHER" id="PTHR33202:SF6">
    <property type="entry name" value="ZINC UPTAKE REGULATION PROTEIN"/>
    <property type="match status" value="1"/>
</dbReference>
<name>A0A8J2ZH75_9RHOB</name>
<dbReference type="GO" id="GO:0000976">
    <property type="term" value="F:transcription cis-regulatory region binding"/>
    <property type="evidence" value="ECO:0007669"/>
    <property type="project" value="TreeGrafter"/>
</dbReference>
<evidence type="ECO:0000313" key="9">
    <source>
        <dbReference type="Proteomes" id="UP000617145"/>
    </source>
</evidence>
<dbReference type="GO" id="GO:0003700">
    <property type="term" value="F:DNA-binding transcription factor activity"/>
    <property type="evidence" value="ECO:0007669"/>
    <property type="project" value="InterPro"/>
</dbReference>
<comment type="cofactor">
    <cofactor evidence="7">
        <name>Zn(2+)</name>
        <dbReference type="ChEBI" id="CHEBI:29105"/>
    </cofactor>
    <text evidence="7">Binds 1 zinc ion per subunit.</text>
</comment>
<evidence type="ECO:0000256" key="4">
    <source>
        <dbReference type="ARBA" id="ARBA00023015"/>
    </source>
</evidence>
<sequence length="159" mass="17030">MTASGFDTHDHGHCMAQALQTAEETCARKGLQLTAQRRRVLEILLREHRAMGAYDLLDVLRADGLGAQPPTVYRALDFLVGHGFAHKLERLNAFIACAHPGERHAPSFLICKSCGLVAEMPSEGISQAVMTAAGGLDFVVDRAVVEAEGTCRSCRGAAA</sequence>
<evidence type="ECO:0000313" key="8">
    <source>
        <dbReference type="EMBL" id="GGG62909.1"/>
    </source>
</evidence>
<dbReference type="InterPro" id="IPR036390">
    <property type="entry name" value="WH_DNA-bd_sf"/>
</dbReference>
<evidence type="ECO:0000256" key="1">
    <source>
        <dbReference type="ARBA" id="ARBA00007957"/>
    </source>
</evidence>
<evidence type="ECO:0000256" key="6">
    <source>
        <dbReference type="ARBA" id="ARBA00023163"/>
    </source>
</evidence>
<accession>A0A8J2ZH75</accession>
<dbReference type="GO" id="GO:1900376">
    <property type="term" value="P:regulation of secondary metabolite biosynthetic process"/>
    <property type="evidence" value="ECO:0007669"/>
    <property type="project" value="TreeGrafter"/>
</dbReference>
<keyword evidence="9" id="KW-1185">Reference proteome</keyword>
<proteinExistence type="inferred from homology"/>
<keyword evidence="2" id="KW-0678">Repressor</keyword>
<comment type="caution">
    <text evidence="8">The sequence shown here is derived from an EMBL/GenBank/DDBJ whole genome shotgun (WGS) entry which is preliminary data.</text>
</comment>
<dbReference type="EMBL" id="BMJV01000001">
    <property type="protein sequence ID" value="GGG62909.1"/>
    <property type="molecule type" value="Genomic_DNA"/>
</dbReference>
<keyword evidence="7" id="KW-0479">Metal-binding</keyword>
<evidence type="ECO:0000256" key="3">
    <source>
        <dbReference type="ARBA" id="ARBA00022833"/>
    </source>
</evidence>
<dbReference type="InterPro" id="IPR002481">
    <property type="entry name" value="FUR"/>
</dbReference>